<dbReference type="Proteomes" id="UP000759537">
    <property type="component" value="Unassembled WGS sequence"/>
</dbReference>
<comment type="caution">
    <text evidence="2">The sequence shown here is derived from an EMBL/GenBank/DDBJ whole genome shotgun (WGS) entry which is preliminary data.</text>
</comment>
<feature type="non-terminal residue" evidence="2">
    <location>
        <position position="190"/>
    </location>
</feature>
<dbReference type="OrthoDB" id="3182376at2759"/>
<evidence type="ECO:0000313" key="2">
    <source>
        <dbReference type="EMBL" id="KAF8487044.1"/>
    </source>
</evidence>
<proteinExistence type="predicted"/>
<evidence type="ECO:0000313" key="3">
    <source>
        <dbReference type="Proteomes" id="UP000759537"/>
    </source>
</evidence>
<gene>
    <name evidence="2" type="ORF">DFH94DRAFT_602345</name>
</gene>
<accession>A0A9P5N5Y5</accession>
<dbReference type="EMBL" id="WHVB01000001">
    <property type="protein sequence ID" value="KAF8487044.1"/>
    <property type="molecule type" value="Genomic_DNA"/>
</dbReference>
<reference evidence="2" key="2">
    <citation type="journal article" date="2020" name="Nat. Commun.">
        <title>Large-scale genome sequencing of mycorrhizal fungi provides insights into the early evolution of symbiotic traits.</title>
        <authorList>
            <person name="Miyauchi S."/>
            <person name="Kiss E."/>
            <person name="Kuo A."/>
            <person name="Drula E."/>
            <person name="Kohler A."/>
            <person name="Sanchez-Garcia M."/>
            <person name="Morin E."/>
            <person name="Andreopoulos B."/>
            <person name="Barry K.W."/>
            <person name="Bonito G."/>
            <person name="Buee M."/>
            <person name="Carver A."/>
            <person name="Chen C."/>
            <person name="Cichocki N."/>
            <person name="Clum A."/>
            <person name="Culley D."/>
            <person name="Crous P.W."/>
            <person name="Fauchery L."/>
            <person name="Girlanda M."/>
            <person name="Hayes R.D."/>
            <person name="Keri Z."/>
            <person name="LaButti K."/>
            <person name="Lipzen A."/>
            <person name="Lombard V."/>
            <person name="Magnuson J."/>
            <person name="Maillard F."/>
            <person name="Murat C."/>
            <person name="Nolan M."/>
            <person name="Ohm R.A."/>
            <person name="Pangilinan J."/>
            <person name="Pereira M.F."/>
            <person name="Perotto S."/>
            <person name="Peter M."/>
            <person name="Pfister S."/>
            <person name="Riley R."/>
            <person name="Sitrit Y."/>
            <person name="Stielow J.B."/>
            <person name="Szollosi G."/>
            <person name="Zifcakova L."/>
            <person name="Stursova M."/>
            <person name="Spatafora J.W."/>
            <person name="Tedersoo L."/>
            <person name="Vaario L.M."/>
            <person name="Yamada A."/>
            <person name="Yan M."/>
            <person name="Wang P."/>
            <person name="Xu J."/>
            <person name="Bruns T."/>
            <person name="Baldrian P."/>
            <person name="Vilgalys R."/>
            <person name="Dunand C."/>
            <person name="Henrissat B."/>
            <person name="Grigoriev I.V."/>
            <person name="Hibbett D."/>
            <person name="Nagy L.G."/>
            <person name="Martin F.M."/>
        </authorList>
    </citation>
    <scope>NUCLEOTIDE SEQUENCE</scope>
    <source>
        <strain evidence="2">Prilba</strain>
    </source>
</reference>
<evidence type="ECO:0000256" key="1">
    <source>
        <dbReference type="SAM" id="MobiDB-lite"/>
    </source>
</evidence>
<name>A0A9P5N5Y5_9AGAM</name>
<protein>
    <submittedName>
        <fullName evidence="2">Uncharacterized protein</fullName>
    </submittedName>
</protein>
<reference evidence="2" key="1">
    <citation type="submission" date="2019-10" db="EMBL/GenBank/DDBJ databases">
        <authorList>
            <consortium name="DOE Joint Genome Institute"/>
            <person name="Kuo A."/>
            <person name="Miyauchi S."/>
            <person name="Kiss E."/>
            <person name="Drula E."/>
            <person name="Kohler A."/>
            <person name="Sanchez-Garcia M."/>
            <person name="Andreopoulos B."/>
            <person name="Barry K.W."/>
            <person name="Bonito G."/>
            <person name="Buee M."/>
            <person name="Carver A."/>
            <person name="Chen C."/>
            <person name="Cichocki N."/>
            <person name="Clum A."/>
            <person name="Culley D."/>
            <person name="Crous P.W."/>
            <person name="Fauchery L."/>
            <person name="Girlanda M."/>
            <person name="Hayes R."/>
            <person name="Keri Z."/>
            <person name="LaButti K."/>
            <person name="Lipzen A."/>
            <person name="Lombard V."/>
            <person name="Magnuson J."/>
            <person name="Maillard F."/>
            <person name="Morin E."/>
            <person name="Murat C."/>
            <person name="Nolan M."/>
            <person name="Ohm R."/>
            <person name="Pangilinan J."/>
            <person name="Pereira M."/>
            <person name="Perotto S."/>
            <person name="Peter M."/>
            <person name="Riley R."/>
            <person name="Sitrit Y."/>
            <person name="Stielow B."/>
            <person name="Szollosi G."/>
            <person name="Zifcakova L."/>
            <person name="Stursova M."/>
            <person name="Spatafora J.W."/>
            <person name="Tedersoo L."/>
            <person name="Vaario L.-M."/>
            <person name="Yamada A."/>
            <person name="Yan M."/>
            <person name="Wang P."/>
            <person name="Xu J."/>
            <person name="Bruns T."/>
            <person name="Baldrian P."/>
            <person name="Vilgalys R."/>
            <person name="Henrissat B."/>
            <person name="Grigoriev I.V."/>
            <person name="Hibbett D."/>
            <person name="Nagy L.G."/>
            <person name="Martin F.M."/>
        </authorList>
    </citation>
    <scope>NUCLEOTIDE SEQUENCE</scope>
    <source>
        <strain evidence="2">Prilba</strain>
    </source>
</reference>
<feature type="non-terminal residue" evidence="2">
    <location>
        <position position="1"/>
    </location>
</feature>
<feature type="compositionally biased region" description="Basic and acidic residues" evidence="1">
    <location>
        <begin position="37"/>
        <end position="51"/>
    </location>
</feature>
<feature type="region of interest" description="Disordered" evidence="1">
    <location>
        <begin position="37"/>
        <end position="61"/>
    </location>
</feature>
<sequence length="190" mass="21947">DNEETQSNKRPKARRIHWNIARTEQLLDWLEENPEEHQKLFSDSSKDAKDKGRCKRQAKSPKSEFHKMIAAFVFSADPDTDICADFQSNPTNYAKSVDNYIIQLQKEYCDFNTDIGQTGAGLQYKDMEEGSTLKNLVEKLEQDFPYWKRLHGFWHMLPNFNPFTVSSEPGQNLGTEALAFVQSRGAQHNN</sequence>
<dbReference type="AlphaFoldDB" id="A0A9P5N5Y5"/>
<keyword evidence="3" id="KW-1185">Reference proteome</keyword>
<organism evidence="2 3">
    <name type="scientific">Russula ochroleuca</name>
    <dbReference type="NCBI Taxonomy" id="152965"/>
    <lineage>
        <taxon>Eukaryota</taxon>
        <taxon>Fungi</taxon>
        <taxon>Dikarya</taxon>
        <taxon>Basidiomycota</taxon>
        <taxon>Agaricomycotina</taxon>
        <taxon>Agaricomycetes</taxon>
        <taxon>Russulales</taxon>
        <taxon>Russulaceae</taxon>
        <taxon>Russula</taxon>
    </lineage>
</organism>